<dbReference type="InterPro" id="IPR050377">
    <property type="entry name" value="Radical_SAM_PqqE_MftC-like"/>
</dbReference>
<dbReference type="PANTHER" id="PTHR11228">
    <property type="entry name" value="RADICAL SAM DOMAIN PROTEIN"/>
    <property type="match status" value="1"/>
</dbReference>
<dbReference type="CDD" id="cd01335">
    <property type="entry name" value="Radical_SAM"/>
    <property type="match status" value="1"/>
</dbReference>
<organism evidence="6">
    <name type="scientific">marine sediment metagenome</name>
    <dbReference type="NCBI Taxonomy" id="412755"/>
    <lineage>
        <taxon>unclassified sequences</taxon>
        <taxon>metagenomes</taxon>
        <taxon>ecological metagenomes</taxon>
    </lineage>
</organism>
<evidence type="ECO:0000256" key="2">
    <source>
        <dbReference type="ARBA" id="ARBA00022723"/>
    </source>
</evidence>
<evidence type="ECO:0000259" key="5">
    <source>
        <dbReference type="PROSITE" id="PS51918"/>
    </source>
</evidence>
<gene>
    <name evidence="6" type="ORF">S01H1_38154</name>
</gene>
<dbReference type="SUPFAM" id="SSF102114">
    <property type="entry name" value="Radical SAM enzymes"/>
    <property type="match status" value="1"/>
</dbReference>
<dbReference type="PANTHER" id="PTHR11228:SF7">
    <property type="entry name" value="PQQA PEPTIDE CYCLASE"/>
    <property type="match status" value="1"/>
</dbReference>
<dbReference type="Gene3D" id="3.20.20.70">
    <property type="entry name" value="Aldolase class I"/>
    <property type="match status" value="1"/>
</dbReference>
<feature type="domain" description="Radical SAM core" evidence="5">
    <location>
        <begin position="1"/>
        <end position="166"/>
    </location>
</feature>
<protein>
    <recommendedName>
        <fullName evidence="5">Radical SAM core domain-containing protein</fullName>
    </recommendedName>
</protein>
<dbReference type="Pfam" id="PF04055">
    <property type="entry name" value="Radical_SAM"/>
    <property type="match status" value="1"/>
</dbReference>
<keyword evidence="2" id="KW-0479">Metal-binding</keyword>
<proteinExistence type="predicted"/>
<keyword evidence="3" id="KW-0408">Iron</keyword>
<dbReference type="EMBL" id="BARS01023998">
    <property type="protein sequence ID" value="GAG02785.1"/>
    <property type="molecule type" value="Genomic_DNA"/>
</dbReference>
<dbReference type="AlphaFoldDB" id="X0UB46"/>
<reference evidence="6" key="1">
    <citation type="journal article" date="2014" name="Front. Microbiol.">
        <title>High frequency of phylogenetically diverse reductive dehalogenase-homologous genes in deep subseafloor sedimentary metagenomes.</title>
        <authorList>
            <person name="Kawai M."/>
            <person name="Futagami T."/>
            <person name="Toyoda A."/>
            <person name="Takaki Y."/>
            <person name="Nishi S."/>
            <person name="Hori S."/>
            <person name="Arai W."/>
            <person name="Tsubouchi T."/>
            <person name="Morono Y."/>
            <person name="Uchiyama I."/>
            <person name="Ito T."/>
            <person name="Fujiyama A."/>
            <person name="Inagaki F."/>
            <person name="Takami H."/>
        </authorList>
    </citation>
    <scope>NUCLEOTIDE SEQUENCE</scope>
    <source>
        <strain evidence="6">Expedition CK06-06</strain>
    </source>
</reference>
<evidence type="ECO:0000313" key="6">
    <source>
        <dbReference type="EMBL" id="GAG02785.1"/>
    </source>
</evidence>
<comment type="caution">
    <text evidence="6">The sequence shown here is derived from an EMBL/GenBank/DDBJ whole genome shotgun (WGS) entry which is preliminary data.</text>
</comment>
<dbReference type="InterPro" id="IPR007197">
    <property type="entry name" value="rSAM"/>
</dbReference>
<dbReference type="GO" id="GO:0046872">
    <property type="term" value="F:metal ion binding"/>
    <property type="evidence" value="ECO:0007669"/>
    <property type="project" value="UniProtKB-KW"/>
</dbReference>
<keyword evidence="1" id="KW-0949">S-adenosyl-L-methionine</keyword>
<sequence>MCNIWKLQEKKPELATNELSTQNYIDLLKELSEMGTKSICLSGGEPLLREDALDIISCAKRENLQVVMITNGTLITQTIAEELVNSGLDIISFSIDGPTAEIHERHRRVKGSWKRAITGIKFINLAKKKFNVEKPTISIHYTLSRISYGYIDKMIDLRSELGYDSL</sequence>
<accession>X0UB46</accession>
<dbReference type="GO" id="GO:0003824">
    <property type="term" value="F:catalytic activity"/>
    <property type="evidence" value="ECO:0007669"/>
    <property type="project" value="InterPro"/>
</dbReference>
<evidence type="ECO:0000256" key="3">
    <source>
        <dbReference type="ARBA" id="ARBA00023004"/>
    </source>
</evidence>
<evidence type="ECO:0000256" key="1">
    <source>
        <dbReference type="ARBA" id="ARBA00022691"/>
    </source>
</evidence>
<dbReference type="GO" id="GO:0051536">
    <property type="term" value="F:iron-sulfur cluster binding"/>
    <property type="evidence" value="ECO:0007669"/>
    <property type="project" value="UniProtKB-KW"/>
</dbReference>
<name>X0UB46_9ZZZZ</name>
<evidence type="ECO:0000256" key="4">
    <source>
        <dbReference type="ARBA" id="ARBA00023014"/>
    </source>
</evidence>
<dbReference type="PROSITE" id="PS51918">
    <property type="entry name" value="RADICAL_SAM"/>
    <property type="match status" value="1"/>
</dbReference>
<dbReference type="GO" id="GO:0006783">
    <property type="term" value="P:heme biosynthetic process"/>
    <property type="evidence" value="ECO:0007669"/>
    <property type="project" value="TreeGrafter"/>
</dbReference>
<keyword evidence="4" id="KW-0411">Iron-sulfur</keyword>
<dbReference type="InterPro" id="IPR058240">
    <property type="entry name" value="rSAM_sf"/>
</dbReference>
<feature type="non-terminal residue" evidence="6">
    <location>
        <position position="166"/>
    </location>
</feature>
<dbReference type="InterPro" id="IPR013785">
    <property type="entry name" value="Aldolase_TIM"/>
</dbReference>